<accession>A0A0A9FS79</accession>
<name>A0A0A9FS79_ARUDO</name>
<dbReference type="EMBL" id="GBRH01182166">
    <property type="protein sequence ID" value="JAE15730.1"/>
    <property type="molecule type" value="Transcribed_RNA"/>
</dbReference>
<sequence length="53" mass="6313">MLMLLHEQSNQAGELRTKLQVHGRNPIVCPSRHRSGLFMQPSMDCRWREHPRF</sequence>
<protein>
    <submittedName>
        <fullName evidence="1">Uncharacterized protein</fullName>
    </submittedName>
</protein>
<organism evidence="1">
    <name type="scientific">Arundo donax</name>
    <name type="common">Giant reed</name>
    <name type="synonym">Donax arundinaceus</name>
    <dbReference type="NCBI Taxonomy" id="35708"/>
    <lineage>
        <taxon>Eukaryota</taxon>
        <taxon>Viridiplantae</taxon>
        <taxon>Streptophyta</taxon>
        <taxon>Embryophyta</taxon>
        <taxon>Tracheophyta</taxon>
        <taxon>Spermatophyta</taxon>
        <taxon>Magnoliopsida</taxon>
        <taxon>Liliopsida</taxon>
        <taxon>Poales</taxon>
        <taxon>Poaceae</taxon>
        <taxon>PACMAD clade</taxon>
        <taxon>Arundinoideae</taxon>
        <taxon>Arundineae</taxon>
        <taxon>Arundo</taxon>
    </lineage>
</organism>
<evidence type="ECO:0000313" key="1">
    <source>
        <dbReference type="EMBL" id="JAE15730.1"/>
    </source>
</evidence>
<reference evidence="1" key="2">
    <citation type="journal article" date="2015" name="Data Brief">
        <title>Shoot transcriptome of the giant reed, Arundo donax.</title>
        <authorList>
            <person name="Barrero R.A."/>
            <person name="Guerrero F.D."/>
            <person name="Moolhuijzen P."/>
            <person name="Goolsby J.A."/>
            <person name="Tidwell J."/>
            <person name="Bellgard S.E."/>
            <person name="Bellgard M.I."/>
        </authorList>
    </citation>
    <scope>NUCLEOTIDE SEQUENCE</scope>
    <source>
        <tissue evidence="1">Shoot tissue taken approximately 20 cm above the soil surface</tissue>
    </source>
</reference>
<dbReference type="AlphaFoldDB" id="A0A0A9FS79"/>
<proteinExistence type="predicted"/>
<reference evidence="1" key="1">
    <citation type="submission" date="2014-09" db="EMBL/GenBank/DDBJ databases">
        <authorList>
            <person name="Magalhaes I.L.F."/>
            <person name="Oliveira U."/>
            <person name="Santos F.R."/>
            <person name="Vidigal T.H.D.A."/>
            <person name="Brescovit A.D."/>
            <person name="Santos A.J."/>
        </authorList>
    </citation>
    <scope>NUCLEOTIDE SEQUENCE</scope>
    <source>
        <tissue evidence="1">Shoot tissue taken approximately 20 cm above the soil surface</tissue>
    </source>
</reference>